<evidence type="ECO:0000313" key="2">
    <source>
        <dbReference type="Proteomes" id="UP000054270"/>
    </source>
</evidence>
<organism evidence="1 2">
    <name type="scientific">Hypholoma sublateritium (strain FD-334 SS-4)</name>
    <dbReference type="NCBI Taxonomy" id="945553"/>
    <lineage>
        <taxon>Eukaryota</taxon>
        <taxon>Fungi</taxon>
        <taxon>Dikarya</taxon>
        <taxon>Basidiomycota</taxon>
        <taxon>Agaricomycotina</taxon>
        <taxon>Agaricomycetes</taxon>
        <taxon>Agaricomycetidae</taxon>
        <taxon>Agaricales</taxon>
        <taxon>Agaricineae</taxon>
        <taxon>Strophariaceae</taxon>
        <taxon>Hypholoma</taxon>
    </lineage>
</organism>
<accession>A0A0D2P718</accession>
<sequence length="524" mass="60496">MNTFLEAISSDVPGARESYSTWLETTEAKVAEQRAHSLACDSWGNRITEMCQAEWSTSIPAFCDWSEKLLAKRNHDARDIALGRVRLEYFMTNTWDRYTFPKVRKRSLGPRLLTLLEEVVGNAKSERLWNEHQERVEKRRRLVLEFYTDTVKAHLKPDIAPYLPSTSFLFKLPLFKSYVNDPQDTVSDVPSEIATNEITRFVHSVLQDKKRFLIKLWAAANEDTDMVSPECAIHRDSPGVLDLATAVFECKWNSRDPYVMVGWEDTGVHNPSCGIKQNSGVKSSVYDLDLQLRFRYSTTARRVLEVLAKLINVDLRYARAKDLDALNARFICKTCPFRRKGKAYGLDSMDWRQCLSHTLSGETWPEYADCRIPKFDVASDTLMKSLHFVAQPYPSPVKAAWSCNHCGEHLPDRVLKKEAVTHVKTTHGIHNPEVDRDFFYYRTEQSPERPYMFIGLDTNSNHCCLRCPEGRNLCMWVKADLVKHIRHIHSVEEADLEEGVDWKKVKPVEDETWVHEALRAQHLV</sequence>
<proteinExistence type="predicted"/>
<dbReference type="EMBL" id="KN817526">
    <property type="protein sequence ID" value="KJA26734.1"/>
    <property type="molecule type" value="Genomic_DNA"/>
</dbReference>
<dbReference type="AlphaFoldDB" id="A0A0D2P718"/>
<name>A0A0D2P718_HYPSF</name>
<protein>
    <submittedName>
        <fullName evidence="1">Uncharacterized protein</fullName>
    </submittedName>
</protein>
<reference evidence="2" key="1">
    <citation type="submission" date="2014-04" db="EMBL/GenBank/DDBJ databases">
        <title>Evolutionary Origins and Diversification of the Mycorrhizal Mutualists.</title>
        <authorList>
            <consortium name="DOE Joint Genome Institute"/>
            <consortium name="Mycorrhizal Genomics Consortium"/>
            <person name="Kohler A."/>
            <person name="Kuo A."/>
            <person name="Nagy L.G."/>
            <person name="Floudas D."/>
            <person name="Copeland A."/>
            <person name="Barry K.W."/>
            <person name="Cichocki N."/>
            <person name="Veneault-Fourrey C."/>
            <person name="LaButti K."/>
            <person name="Lindquist E.A."/>
            <person name="Lipzen A."/>
            <person name="Lundell T."/>
            <person name="Morin E."/>
            <person name="Murat C."/>
            <person name="Riley R."/>
            <person name="Ohm R."/>
            <person name="Sun H."/>
            <person name="Tunlid A."/>
            <person name="Henrissat B."/>
            <person name="Grigoriev I.V."/>
            <person name="Hibbett D.S."/>
            <person name="Martin F."/>
        </authorList>
    </citation>
    <scope>NUCLEOTIDE SEQUENCE [LARGE SCALE GENOMIC DNA]</scope>
    <source>
        <strain evidence="2">FD-334 SS-4</strain>
    </source>
</reference>
<gene>
    <name evidence="1" type="ORF">HYPSUDRAFT_198547</name>
</gene>
<evidence type="ECO:0000313" key="1">
    <source>
        <dbReference type="EMBL" id="KJA26734.1"/>
    </source>
</evidence>
<dbReference type="OrthoDB" id="2823912at2759"/>
<dbReference type="Proteomes" id="UP000054270">
    <property type="component" value="Unassembled WGS sequence"/>
</dbReference>
<dbReference type="OMA" id="ERANAMM"/>
<keyword evidence="2" id="KW-1185">Reference proteome</keyword>